<dbReference type="NCBIfam" id="NF033580">
    <property type="entry name" value="transpos_IS5_3"/>
    <property type="match status" value="1"/>
</dbReference>
<comment type="caution">
    <text evidence="3">The sequence shown here is derived from an EMBL/GenBank/DDBJ whole genome shotgun (WGS) entry which is preliminary data.</text>
</comment>
<dbReference type="PANTHER" id="PTHR30007:SF1">
    <property type="entry name" value="BLR1914 PROTEIN"/>
    <property type="match status" value="1"/>
</dbReference>
<evidence type="ECO:0000313" key="3">
    <source>
        <dbReference type="EMBL" id="MBF0884199.1"/>
    </source>
</evidence>
<proteinExistence type="predicted"/>
<dbReference type="GeneID" id="34784915"/>
<keyword evidence="4" id="KW-1185">Reference proteome</keyword>
<feature type="domain" description="Insertion element IS402-like" evidence="2">
    <location>
        <begin position="6"/>
        <end position="79"/>
    </location>
</feature>
<gene>
    <name evidence="3" type="ORF">HKD31_16020</name>
</gene>
<dbReference type="Proteomes" id="UP000644588">
    <property type="component" value="Unassembled WGS sequence"/>
</dbReference>
<dbReference type="Pfam" id="PF01609">
    <property type="entry name" value="DDE_Tnp_1"/>
    <property type="match status" value="1"/>
</dbReference>
<name>A0ABR9YRD7_9PROT</name>
<dbReference type="PANTHER" id="PTHR30007">
    <property type="entry name" value="PHP DOMAIN PROTEIN"/>
    <property type="match status" value="1"/>
</dbReference>
<dbReference type="RefSeq" id="WP_085948960.1">
    <property type="nucleotide sequence ID" value="NZ_JABCQF010000058.1"/>
</dbReference>
<reference evidence="4" key="1">
    <citation type="submission" date="2020-04" db="EMBL/GenBank/DDBJ databases">
        <title>Description of novel Gluconacetobacter.</title>
        <authorList>
            <person name="Sombolestani A."/>
        </authorList>
    </citation>
    <scope>NUCLEOTIDE SEQUENCE [LARGE SCALE GENOMIC DNA]</scope>
    <source>
        <strain evidence="4">R-71646</strain>
    </source>
</reference>
<dbReference type="InterPro" id="IPR025161">
    <property type="entry name" value="IS402-like_dom"/>
</dbReference>
<dbReference type="InterPro" id="IPR002559">
    <property type="entry name" value="Transposase_11"/>
</dbReference>
<protein>
    <submittedName>
        <fullName evidence="3">IS5 family transposase</fullName>
    </submittedName>
</protein>
<feature type="domain" description="Transposase IS4-like" evidence="1">
    <location>
        <begin position="92"/>
        <end position="239"/>
    </location>
</feature>
<accession>A0ABR9YRD7</accession>
<evidence type="ECO:0000313" key="4">
    <source>
        <dbReference type="Proteomes" id="UP000644588"/>
    </source>
</evidence>
<dbReference type="Pfam" id="PF13340">
    <property type="entry name" value="DUF4096"/>
    <property type="match status" value="1"/>
</dbReference>
<reference evidence="3 4" key="2">
    <citation type="submission" date="2020-11" db="EMBL/GenBank/DDBJ databases">
        <title>Description of novel Gluconobacter species.</title>
        <authorList>
            <person name="Cleenwerck I."/>
            <person name="Cnockaert M."/>
            <person name="Borremans W."/>
            <person name="Wieme A.D."/>
            <person name="De Vuyst L."/>
            <person name="Vandamme P."/>
        </authorList>
    </citation>
    <scope>NUCLEOTIDE SEQUENCE [LARGE SCALE GENOMIC DNA]</scope>
    <source>
        <strain evidence="3 4">R-71646</strain>
    </source>
</reference>
<dbReference type="EMBL" id="JABCQF010000058">
    <property type="protein sequence ID" value="MBF0884199.1"/>
    <property type="molecule type" value="Genomic_DNA"/>
</dbReference>
<evidence type="ECO:0000259" key="1">
    <source>
        <dbReference type="Pfam" id="PF01609"/>
    </source>
</evidence>
<sequence length="251" mass="28500">MRRYGLSDGQWERIKDLLPGREGHVGGTAADNRLFIEAVLYRYRAGIPWRDLPARFGDWKNVHRRLRRWCEGGVIERIFRHLAADHDNEYMMIDSTIVRAHQHSAGARKKGGLDQATGRSRGGLTTKIHAIVDAAGKAVALSLTPGQRADITEAEPLLDEVDPEVFIADKAYDADPLIEKLEERGITPVIPSKKNRRNPRKILFSLYKKRNIIERFFARLKQFRGIATRYDKLKSTFLAAVQFVSAIIGIN</sequence>
<organism evidence="3 4">
    <name type="scientific">Gluconobacter potus</name>
    <dbReference type="NCBI Taxonomy" id="2724927"/>
    <lineage>
        <taxon>Bacteria</taxon>
        <taxon>Pseudomonadati</taxon>
        <taxon>Pseudomonadota</taxon>
        <taxon>Alphaproteobacteria</taxon>
        <taxon>Acetobacterales</taxon>
        <taxon>Acetobacteraceae</taxon>
        <taxon>Gluconobacter</taxon>
    </lineage>
</organism>
<evidence type="ECO:0000259" key="2">
    <source>
        <dbReference type="Pfam" id="PF13340"/>
    </source>
</evidence>